<dbReference type="PRINTS" id="PR00180">
    <property type="entry name" value="CRETINALDHBP"/>
</dbReference>
<protein>
    <recommendedName>
        <fullName evidence="1">CRAL-TRIO domain-containing protein</fullName>
    </recommendedName>
</protein>
<dbReference type="PROSITE" id="PS50191">
    <property type="entry name" value="CRAL_TRIO"/>
    <property type="match status" value="1"/>
</dbReference>
<dbReference type="SUPFAM" id="SSF46938">
    <property type="entry name" value="CRAL/TRIO N-terminal domain"/>
    <property type="match status" value="1"/>
</dbReference>
<evidence type="ECO:0000313" key="3">
    <source>
        <dbReference type="Proteomes" id="UP001642520"/>
    </source>
</evidence>
<name>A0ABP1NSK1_XYLVO</name>
<dbReference type="Proteomes" id="UP001642520">
    <property type="component" value="Unassembled WGS sequence"/>
</dbReference>
<proteinExistence type="predicted"/>
<dbReference type="InterPro" id="IPR036273">
    <property type="entry name" value="CRAL/TRIO_N_dom_sf"/>
</dbReference>
<dbReference type="InterPro" id="IPR011074">
    <property type="entry name" value="CRAL/TRIO_N_dom"/>
</dbReference>
<sequence length="272" mass="31687">MSFEVEIQPPRPEVKAIAEKELRETEEVVKEGIVALRKLIEEDKTIYFRTDDDFLLIFLRPCKFYAKSAYELMLRVADFKEKNAALLDNLLPADEKVAILESNVVNVIKSRDHKGRRMLLMNCGKVWDPSKVSADQLFRLLYLVHELAMLEPETQICGVVVIMDFEGLAMKQAMGFTPSFSMRLLSFIQDAMPLRLKEMFKPFVKEKLKSRMFFHGNKMASLHNHIPPTHLPKNYDGDLPEIDYTSADWYPTLIKQEDKIKEWNSYGHRKNK</sequence>
<dbReference type="Pfam" id="PF00650">
    <property type="entry name" value="CRAL_TRIO"/>
    <property type="match status" value="1"/>
</dbReference>
<dbReference type="EMBL" id="CAXAJV020001293">
    <property type="protein sequence ID" value="CAL7944008.1"/>
    <property type="molecule type" value="Genomic_DNA"/>
</dbReference>
<evidence type="ECO:0000259" key="1">
    <source>
        <dbReference type="PROSITE" id="PS50191"/>
    </source>
</evidence>
<dbReference type="Gene3D" id="3.40.525.10">
    <property type="entry name" value="CRAL-TRIO lipid binding domain"/>
    <property type="match status" value="1"/>
</dbReference>
<keyword evidence="3" id="KW-1185">Reference proteome</keyword>
<dbReference type="PANTHER" id="PTHR10174">
    <property type="entry name" value="ALPHA-TOCOPHEROL TRANSFER PROTEIN-RELATED"/>
    <property type="match status" value="1"/>
</dbReference>
<dbReference type="InterPro" id="IPR036865">
    <property type="entry name" value="CRAL-TRIO_dom_sf"/>
</dbReference>
<dbReference type="SMART" id="SM00516">
    <property type="entry name" value="SEC14"/>
    <property type="match status" value="1"/>
</dbReference>
<feature type="domain" description="CRAL-TRIO" evidence="1">
    <location>
        <begin position="96"/>
        <end position="243"/>
    </location>
</feature>
<dbReference type="Gene3D" id="1.10.8.20">
    <property type="entry name" value="N-terminal domain of phosphatidylinositol transfer protein sec14p"/>
    <property type="match status" value="1"/>
</dbReference>
<gene>
    <name evidence="2" type="ORF">XYLVIOL_LOCUS6423</name>
</gene>
<accession>A0ABP1NSK1</accession>
<evidence type="ECO:0000313" key="2">
    <source>
        <dbReference type="EMBL" id="CAL7944008.1"/>
    </source>
</evidence>
<dbReference type="SUPFAM" id="SSF52087">
    <property type="entry name" value="CRAL/TRIO domain"/>
    <property type="match status" value="1"/>
</dbReference>
<dbReference type="PANTHER" id="PTHR10174:SF212">
    <property type="entry name" value="MIP26555P1"/>
    <property type="match status" value="1"/>
</dbReference>
<dbReference type="InterPro" id="IPR001251">
    <property type="entry name" value="CRAL-TRIO_dom"/>
</dbReference>
<dbReference type="SMART" id="SM01100">
    <property type="entry name" value="CRAL_TRIO_N"/>
    <property type="match status" value="1"/>
</dbReference>
<reference evidence="2 3" key="1">
    <citation type="submission" date="2024-08" db="EMBL/GenBank/DDBJ databases">
        <authorList>
            <person name="Will J Nash"/>
            <person name="Angela Man"/>
            <person name="Seanna McTaggart"/>
            <person name="Kendall Baker"/>
            <person name="Tom Barker"/>
            <person name="Leah Catchpole"/>
            <person name="Alex Durrant"/>
            <person name="Karim Gharbi"/>
            <person name="Naomi Irish"/>
            <person name="Gemy Kaithakottil"/>
            <person name="Debby Ku"/>
            <person name="Aaliyah Providence"/>
            <person name="Felix Shaw"/>
            <person name="David Swarbreck"/>
            <person name="Chris Watkins"/>
            <person name="Ann M. McCartney"/>
            <person name="Giulio Formenti"/>
            <person name="Alice Mouton"/>
            <person name="Noel Vella"/>
            <person name="Bjorn M von Reumont"/>
            <person name="Adriana Vella"/>
            <person name="Wilfried Haerty"/>
        </authorList>
    </citation>
    <scope>NUCLEOTIDE SEQUENCE [LARGE SCALE GENOMIC DNA]</scope>
</reference>
<organism evidence="2 3">
    <name type="scientific">Xylocopa violacea</name>
    <name type="common">Violet carpenter bee</name>
    <name type="synonym">Apis violacea</name>
    <dbReference type="NCBI Taxonomy" id="135666"/>
    <lineage>
        <taxon>Eukaryota</taxon>
        <taxon>Metazoa</taxon>
        <taxon>Ecdysozoa</taxon>
        <taxon>Arthropoda</taxon>
        <taxon>Hexapoda</taxon>
        <taxon>Insecta</taxon>
        <taxon>Pterygota</taxon>
        <taxon>Neoptera</taxon>
        <taxon>Endopterygota</taxon>
        <taxon>Hymenoptera</taxon>
        <taxon>Apocrita</taxon>
        <taxon>Aculeata</taxon>
        <taxon>Apoidea</taxon>
        <taxon>Anthophila</taxon>
        <taxon>Apidae</taxon>
        <taxon>Xylocopa</taxon>
        <taxon>Xylocopa</taxon>
    </lineage>
</organism>
<dbReference type="CDD" id="cd00170">
    <property type="entry name" value="SEC14"/>
    <property type="match status" value="1"/>
</dbReference>
<dbReference type="Gene3D" id="1.20.5.1200">
    <property type="entry name" value="Alpha-tocopherol transfer"/>
    <property type="match status" value="1"/>
</dbReference>
<comment type="caution">
    <text evidence="2">The sequence shown here is derived from an EMBL/GenBank/DDBJ whole genome shotgun (WGS) entry which is preliminary data.</text>
</comment>